<organism evidence="1 2">
    <name type="scientific">Opisthorchis viverrini</name>
    <name type="common">Southeast Asian liver fluke</name>
    <dbReference type="NCBI Taxonomy" id="6198"/>
    <lineage>
        <taxon>Eukaryota</taxon>
        <taxon>Metazoa</taxon>
        <taxon>Spiralia</taxon>
        <taxon>Lophotrochozoa</taxon>
        <taxon>Platyhelminthes</taxon>
        <taxon>Trematoda</taxon>
        <taxon>Digenea</taxon>
        <taxon>Opisthorchiida</taxon>
        <taxon>Opisthorchiata</taxon>
        <taxon>Opisthorchiidae</taxon>
        <taxon>Opisthorchis</taxon>
    </lineage>
</organism>
<protein>
    <submittedName>
        <fullName evidence="1">Uncharacterized protein</fullName>
    </submittedName>
</protein>
<dbReference type="Proteomes" id="UP000054324">
    <property type="component" value="Unassembled WGS sequence"/>
</dbReference>
<sequence length="76" mass="8150">MCVTKHAEAMPSTAEDVRSFARSAVTPFRCLAATLPEGSTKAETLSGCPGLDRGSREAEVGFESRTFWSVNSDSNH</sequence>
<proteinExistence type="predicted"/>
<evidence type="ECO:0000313" key="2">
    <source>
        <dbReference type="Proteomes" id="UP000054324"/>
    </source>
</evidence>
<dbReference type="RefSeq" id="XP_009176407.1">
    <property type="nucleotide sequence ID" value="XM_009178143.1"/>
</dbReference>
<name>A0A074Z2V1_OPIVI</name>
<dbReference type="CTD" id="20325644"/>
<dbReference type="AlphaFoldDB" id="A0A074Z2V1"/>
<keyword evidence="2" id="KW-1185">Reference proteome</keyword>
<dbReference type="OrthoDB" id="68483at2759"/>
<reference evidence="1 2" key="1">
    <citation type="submission" date="2013-11" db="EMBL/GenBank/DDBJ databases">
        <title>Opisthorchis viverrini - life in the bile duct.</title>
        <authorList>
            <person name="Young N.D."/>
            <person name="Nagarajan N."/>
            <person name="Lin S.J."/>
            <person name="Korhonen P.K."/>
            <person name="Jex A.R."/>
            <person name="Hall R.S."/>
            <person name="Safavi-Hemami H."/>
            <person name="Kaewkong W."/>
            <person name="Bertrand D."/>
            <person name="Gao S."/>
            <person name="Seet Q."/>
            <person name="Wongkham S."/>
            <person name="Teh B.T."/>
            <person name="Wongkham C."/>
            <person name="Intapan P.M."/>
            <person name="Maleewong W."/>
            <person name="Yang X."/>
            <person name="Hu M."/>
            <person name="Wang Z."/>
            <person name="Hofmann A."/>
            <person name="Sternberg P.W."/>
            <person name="Tan P."/>
            <person name="Wang J."/>
            <person name="Gasser R.B."/>
        </authorList>
    </citation>
    <scope>NUCLEOTIDE SEQUENCE [LARGE SCALE GENOMIC DNA]</scope>
</reference>
<gene>
    <name evidence="1" type="ORF">T265_11476</name>
</gene>
<accession>A0A074Z2V1</accession>
<dbReference type="EMBL" id="KL597128">
    <property type="protein sequence ID" value="KER19847.1"/>
    <property type="molecule type" value="Genomic_DNA"/>
</dbReference>
<dbReference type="KEGG" id="ovi:T265_11476"/>
<evidence type="ECO:0000313" key="1">
    <source>
        <dbReference type="EMBL" id="KER19847.1"/>
    </source>
</evidence>
<dbReference type="GeneID" id="20325644"/>